<keyword evidence="3" id="KW-1185">Reference proteome</keyword>
<reference evidence="2 3" key="1">
    <citation type="journal article" date="2020" name="Genome Biol. Evol.">
        <title>Comparative genomics of Sclerotiniaceae.</title>
        <authorList>
            <person name="Valero Jimenez C.A."/>
            <person name="Steentjes M."/>
            <person name="Scholten O.E."/>
            <person name="Van Kan J.A.L."/>
        </authorList>
    </citation>
    <scope>NUCLEOTIDE SEQUENCE [LARGE SCALE GENOMIC DNA]</scope>
    <source>
        <strain evidence="2 3">MUCL 94</strain>
    </source>
</reference>
<name>A0A9P5IW68_9HELO</name>
<dbReference type="PANTHER" id="PTHR35910:SF6">
    <property type="entry name" value="2EXR DOMAIN-CONTAINING PROTEIN"/>
    <property type="match status" value="1"/>
</dbReference>
<accession>A0A9P5IW68</accession>
<feature type="domain" description="2EXR" evidence="1">
    <location>
        <begin position="43"/>
        <end position="144"/>
    </location>
</feature>
<dbReference type="Pfam" id="PF20150">
    <property type="entry name" value="2EXR"/>
    <property type="match status" value="1"/>
</dbReference>
<dbReference type="Proteomes" id="UP000710849">
    <property type="component" value="Unassembled WGS sequence"/>
</dbReference>
<organism evidence="2 3">
    <name type="scientific">Botrytis byssoidea</name>
    <dbReference type="NCBI Taxonomy" id="139641"/>
    <lineage>
        <taxon>Eukaryota</taxon>
        <taxon>Fungi</taxon>
        <taxon>Dikarya</taxon>
        <taxon>Ascomycota</taxon>
        <taxon>Pezizomycotina</taxon>
        <taxon>Leotiomycetes</taxon>
        <taxon>Helotiales</taxon>
        <taxon>Sclerotiniaceae</taxon>
        <taxon>Botrytis</taxon>
    </lineage>
</organism>
<dbReference type="PANTHER" id="PTHR35910">
    <property type="entry name" value="2EXR DOMAIN-CONTAINING PROTEIN"/>
    <property type="match status" value="1"/>
</dbReference>
<evidence type="ECO:0000259" key="1">
    <source>
        <dbReference type="Pfam" id="PF20150"/>
    </source>
</evidence>
<proteinExistence type="predicted"/>
<dbReference type="GeneID" id="62145083"/>
<dbReference type="EMBL" id="RCSW01000003">
    <property type="protein sequence ID" value="KAF7951997.1"/>
    <property type="molecule type" value="Genomic_DNA"/>
</dbReference>
<dbReference type="RefSeq" id="XP_038736563.1">
    <property type="nucleotide sequence ID" value="XM_038872005.1"/>
</dbReference>
<gene>
    <name evidence="2" type="ORF">EAE97_001494</name>
</gene>
<evidence type="ECO:0000313" key="3">
    <source>
        <dbReference type="Proteomes" id="UP000710849"/>
    </source>
</evidence>
<dbReference type="AlphaFoldDB" id="A0A9P5IW68"/>
<protein>
    <recommendedName>
        <fullName evidence="1">2EXR domain-containing protein</fullName>
    </recommendedName>
</protein>
<comment type="caution">
    <text evidence="2">The sequence shown here is derived from an EMBL/GenBank/DDBJ whole genome shotgun (WGS) entry which is preliminary data.</text>
</comment>
<sequence length="274" mass="31962">MTRRNPKSPDAGFYAPATKATIPIRNTRRRSRDPPGKSFVETFPLEIRYMIYKLCNPAPRVIEIYNSSLGYWENLARRAIPAYMPSNLYEYSSIQVARCTGVTVPLLLHNNHESRAYALRSYTVIFTDPIRGQPVYFDLRRDILEIRGMETAFVLLGRVPSFTSKRYEFAKGGDMTRAMMKVRNLSVNLGGRPDRLLTESFSGLKEFTDTKYLRTLYLHCSFREEYDLHRRYSKPCDKLTVKDRYQLHVDKKPKKKFLVTKAPKSIYVFGQTKR</sequence>
<dbReference type="InterPro" id="IPR045518">
    <property type="entry name" value="2EXR"/>
</dbReference>
<evidence type="ECO:0000313" key="2">
    <source>
        <dbReference type="EMBL" id="KAF7951997.1"/>
    </source>
</evidence>